<name>A0ABV2RAZ0_9CAUL</name>
<protein>
    <recommendedName>
        <fullName evidence="1">UPF0246 protein ABIE19_001499</fullName>
    </recommendedName>
</protein>
<dbReference type="PANTHER" id="PTHR30283:SF4">
    <property type="entry name" value="PEROXIDE STRESS RESISTANCE PROTEIN YAAA"/>
    <property type="match status" value="1"/>
</dbReference>
<dbReference type="HAMAP" id="MF_00652">
    <property type="entry name" value="UPF0246"/>
    <property type="match status" value="1"/>
</dbReference>
<dbReference type="EMBL" id="JBEPTF010000001">
    <property type="protein sequence ID" value="MET4683590.1"/>
    <property type="molecule type" value="Genomic_DNA"/>
</dbReference>
<evidence type="ECO:0000313" key="3">
    <source>
        <dbReference type="Proteomes" id="UP001549313"/>
    </source>
</evidence>
<dbReference type="Pfam" id="PF03883">
    <property type="entry name" value="H2O2_YaaD"/>
    <property type="match status" value="1"/>
</dbReference>
<dbReference type="PANTHER" id="PTHR30283">
    <property type="entry name" value="PEROXIDE STRESS RESPONSE PROTEIN YAAA"/>
    <property type="match status" value="1"/>
</dbReference>
<keyword evidence="3" id="KW-1185">Reference proteome</keyword>
<sequence length="270" mass="30316">MRPASRCFGACVALLIVLSPAKRLDFTPSALDVASTSRRCAAETAELAKITKKLSRADLRRLMSISDALADLNYERFQSFDNEAAEGALQAVFAFAGDVYDGLSARTLNPDDLAWAQDHLRILSGFYGLLRPLDAIHPYRLEMGVRLKTPRGATLYDFWGERISLRLNEDAQGLPERTLVNLASQEYFGAVDARALKLPIVTPHFKERKDGEARIISFFAKKARGAMARYAIENRLEKVEELKAFDRDGYRFDKSLSTEADWIFIREGNS</sequence>
<comment type="caution">
    <text evidence="2">The sequence shown here is derived from an EMBL/GenBank/DDBJ whole genome shotgun (WGS) entry which is preliminary data.</text>
</comment>
<dbReference type="NCBIfam" id="NF002542">
    <property type="entry name" value="PRK02101.1-3"/>
    <property type="match status" value="1"/>
</dbReference>
<dbReference type="Proteomes" id="UP001549313">
    <property type="component" value="Unassembled WGS sequence"/>
</dbReference>
<proteinExistence type="inferred from homology"/>
<reference evidence="2 3" key="1">
    <citation type="submission" date="2024-06" db="EMBL/GenBank/DDBJ databases">
        <title>Sorghum-associated microbial communities from plants grown in Nebraska, USA.</title>
        <authorList>
            <person name="Schachtman D."/>
        </authorList>
    </citation>
    <scope>NUCLEOTIDE SEQUENCE [LARGE SCALE GENOMIC DNA]</scope>
    <source>
        <strain evidence="2 3">2814</strain>
    </source>
</reference>
<dbReference type="InterPro" id="IPR005583">
    <property type="entry name" value="YaaA"/>
</dbReference>
<comment type="similarity">
    <text evidence="1">Belongs to the UPF0246 family.</text>
</comment>
<gene>
    <name evidence="2" type="ORF">ABIE19_001499</name>
</gene>
<accession>A0ABV2RAZ0</accession>
<evidence type="ECO:0000256" key="1">
    <source>
        <dbReference type="HAMAP-Rule" id="MF_00652"/>
    </source>
</evidence>
<evidence type="ECO:0000313" key="2">
    <source>
        <dbReference type="EMBL" id="MET4683590.1"/>
    </source>
</evidence>
<organism evidence="2 3">
    <name type="scientific">Brevundimonas faecalis</name>
    <dbReference type="NCBI Taxonomy" id="947378"/>
    <lineage>
        <taxon>Bacteria</taxon>
        <taxon>Pseudomonadati</taxon>
        <taxon>Pseudomonadota</taxon>
        <taxon>Alphaproteobacteria</taxon>
        <taxon>Caulobacterales</taxon>
        <taxon>Caulobacteraceae</taxon>
        <taxon>Brevundimonas</taxon>
    </lineage>
</organism>